<evidence type="ECO:0000259" key="4">
    <source>
        <dbReference type="Pfam" id="PF08241"/>
    </source>
</evidence>
<dbReference type="GO" id="GO:0032259">
    <property type="term" value="P:methylation"/>
    <property type="evidence" value="ECO:0007669"/>
    <property type="project" value="UniProtKB-KW"/>
</dbReference>
<feature type="domain" description="Methyltransferase type 11" evidence="4">
    <location>
        <begin position="43"/>
        <end position="130"/>
    </location>
</feature>
<evidence type="ECO:0000256" key="1">
    <source>
        <dbReference type="ARBA" id="ARBA00008361"/>
    </source>
</evidence>
<keyword evidence="3 5" id="KW-0808">Transferase</keyword>
<protein>
    <submittedName>
        <fullName evidence="5">Putative carboxyl methyltransferase</fullName>
    </submittedName>
</protein>
<evidence type="ECO:0000313" key="5">
    <source>
        <dbReference type="EMBL" id="AKC92639.1"/>
    </source>
</evidence>
<dbReference type="GO" id="GO:0008757">
    <property type="term" value="F:S-adenosylmethionine-dependent methyltransferase activity"/>
    <property type="evidence" value="ECO:0007669"/>
    <property type="project" value="InterPro"/>
</dbReference>
<dbReference type="Gene3D" id="3.40.50.150">
    <property type="entry name" value="Vaccinia Virus protein VP39"/>
    <property type="match status" value="1"/>
</dbReference>
<proteinExistence type="inferred from homology"/>
<sequence length="260" mass="27945">MDGSATPGLSFGEIAERYDRCRPGVPSAALDWLLPDGCETVIDLAAGTGALTRSLVDRVPQVVAVEPDPRMLDILARNCPQARALPGSAEQMPLPDRSSDALLTSMAWHWMDPRRALPEIARILRGGGTFGVIWNHRDVNVGWVAALDNFSRTLRARASGRDAADATSRRHVPDPAPGLLFGPMNEVRLSWTARLSAEELVGVLGTDSSAIALSAEARRLVDDGVTGYVRDVLGLSGDRTIELPMECRCLSMTRNPGAVP</sequence>
<dbReference type="InterPro" id="IPR029063">
    <property type="entry name" value="SAM-dependent_MTases_sf"/>
</dbReference>
<dbReference type="PANTHER" id="PTHR44942:SF4">
    <property type="entry name" value="METHYLTRANSFERASE TYPE 11 DOMAIN-CONTAINING PROTEIN"/>
    <property type="match status" value="1"/>
</dbReference>
<dbReference type="CDD" id="cd02440">
    <property type="entry name" value="AdoMet_MTases"/>
    <property type="match status" value="1"/>
</dbReference>
<dbReference type="Pfam" id="PF08241">
    <property type="entry name" value="Methyltransf_11"/>
    <property type="match status" value="1"/>
</dbReference>
<evidence type="ECO:0000256" key="3">
    <source>
        <dbReference type="ARBA" id="ARBA00022679"/>
    </source>
</evidence>
<organism evidence="5">
    <name type="scientific">Amycolatopsis sp. SANK 60206</name>
    <dbReference type="NCBI Taxonomy" id="1642649"/>
    <lineage>
        <taxon>Bacteria</taxon>
        <taxon>Bacillati</taxon>
        <taxon>Actinomycetota</taxon>
        <taxon>Actinomycetes</taxon>
        <taxon>Pseudonocardiales</taxon>
        <taxon>Pseudonocardiaceae</taxon>
        <taxon>Amycolatopsis</taxon>
    </lineage>
</organism>
<dbReference type="AlphaFoldDB" id="A0A0E3Z7K3"/>
<keyword evidence="2 5" id="KW-0489">Methyltransferase</keyword>
<dbReference type="EMBL" id="KP995196">
    <property type="protein sequence ID" value="AKC92639.1"/>
    <property type="molecule type" value="Genomic_DNA"/>
</dbReference>
<name>A0A0E3Z7K3_9PSEU</name>
<dbReference type="InterPro" id="IPR013216">
    <property type="entry name" value="Methyltransf_11"/>
</dbReference>
<evidence type="ECO:0000256" key="2">
    <source>
        <dbReference type="ARBA" id="ARBA00022603"/>
    </source>
</evidence>
<dbReference type="InterPro" id="IPR051052">
    <property type="entry name" value="Diverse_substrate_MTase"/>
</dbReference>
<dbReference type="SUPFAM" id="SSF53335">
    <property type="entry name" value="S-adenosyl-L-methionine-dependent methyltransferases"/>
    <property type="match status" value="1"/>
</dbReference>
<reference evidence="5" key="1">
    <citation type="journal article" date="2015" name="J. Biol. Chem.">
        <title>The biosynthesis of capuramycin-type antibiotics: identification of the A-102395 biosynthetic gene cluster, mechanism of self-resistance, and formation of uridine-5'-carboxamide.</title>
        <authorList>
            <person name="Cai W."/>
            <person name="Goswami A."/>
            <person name="Yang Z."/>
            <person name="Liu X."/>
            <person name="Green K.D."/>
            <person name="Barnard-Britson S."/>
            <person name="Baba S."/>
            <person name="Funabashi M."/>
            <person name="Nonaka K."/>
            <person name="Sunkara M."/>
            <person name="Morris A.J."/>
            <person name="Spork A.P."/>
            <person name="Ducho C."/>
            <person name="Garneau-Tsodikova S."/>
            <person name="Thorson J.S."/>
            <person name="Van Lanen S.G."/>
        </authorList>
    </citation>
    <scope>NUCLEOTIDE SEQUENCE</scope>
    <source>
        <strain evidence="5">SANK 60206</strain>
    </source>
</reference>
<dbReference type="PANTHER" id="PTHR44942">
    <property type="entry name" value="METHYLTRANSF_11 DOMAIN-CONTAINING PROTEIN"/>
    <property type="match status" value="1"/>
</dbReference>
<comment type="similarity">
    <text evidence="1">Belongs to the methyltransferase superfamily.</text>
</comment>
<accession>A0A0E3Z7K3</accession>